<dbReference type="SUPFAM" id="SSF50494">
    <property type="entry name" value="Trypsin-like serine proteases"/>
    <property type="match status" value="1"/>
</dbReference>
<feature type="compositionally biased region" description="Polar residues" evidence="1">
    <location>
        <begin position="74"/>
        <end position="90"/>
    </location>
</feature>
<accession>A0ABP0AJ11</accession>
<evidence type="ECO:0000256" key="1">
    <source>
        <dbReference type="SAM" id="MobiDB-lite"/>
    </source>
</evidence>
<protein>
    <recommendedName>
        <fullName evidence="4">Family with sequence similarity 111 member A</fullName>
    </recommendedName>
</protein>
<feature type="region of interest" description="Disordered" evidence="1">
    <location>
        <begin position="49"/>
        <end position="90"/>
    </location>
</feature>
<evidence type="ECO:0000313" key="2">
    <source>
        <dbReference type="EMBL" id="CAK6449335.1"/>
    </source>
</evidence>
<name>A0ABP0AJ11_PIPNA</name>
<dbReference type="Proteomes" id="UP001314169">
    <property type="component" value="Chromosome 9"/>
</dbReference>
<proteinExistence type="predicted"/>
<reference evidence="2" key="1">
    <citation type="submission" date="2023-12" db="EMBL/GenBank/DDBJ databases">
        <authorList>
            <person name="Brown T."/>
        </authorList>
    </citation>
    <scope>NUCLEOTIDE SEQUENCE</scope>
</reference>
<dbReference type="InterPro" id="IPR043504">
    <property type="entry name" value="Peptidase_S1_PA_chymotrypsin"/>
</dbReference>
<evidence type="ECO:0000313" key="3">
    <source>
        <dbReference type="Proteomes" id="UP001314169"/>
    </source>
</evidence>
<dbReference type="PANTHER" id="PTHR14389">
    <property type="entry name" value="SI:CH1073-475A24.1"/>
    <property type="match status" value="1"/>
</dbReference>
<dbReference type="EMBL" id="OY882866">
    <property type="protein sequence ID" value="CAK6449335.1"/>
    <property type="molecule type" value="Genomic_DNA"/>
</dbReference>
<organism evidence="2 3">
    <name type="scientific">Pipistrellus nathusii</name>
    <name type="common">Nathusius' pipistrelle</name>
    <dbReference type="NCBI Taxonomy" id="59473"/>
    <lineage>
        <taxon>Eukaryota</taxon>
        <taxon>Metazoa</taxon>
        <taxon>Chordata</taxon>
        <taxon>Craniata</taxon>
        <taxon>Vertebrata</taxon>
        <taxon>Euteleostomi</taxon>
        <taxon>Mammalia</taxon>
        <taxon>Eutheria</taxon>
        <taxon>Laurasiatheria</taxon>
        <taxon>Chiroptera</taxon>
        <taxon>Yangochiroptera</taxon>
        <taxon>Vespertilionidae</taxon>
        <taxon>Pipistrellus</taxon>
    </lineage>
</organism>
<dbReference type="Gene3D" id="2.40.10.10">
    <property type="entry name" value="Trypsin-like serine proteases"/>
    <property type="match status" value="1"/>
</dbReference>
<dbReference type="Pfam" id="PF13365">
    <property type="entry name" value="Trypsin_2"/>
    <property type="match status" value="1"/>
</dbReference>
<evidence type="ECO:0008006" key="4">
    <source>
        <dbReference type="Google" id="ProtNLM"/>
    </source>
</evidence>
<keyword evidence="3" id="KW-1185">Reference proteome</keyword>
<dbReference type="PANTHER" id="PTHR14389:SF14">
    <property type="entry name" value="SERINE PROTEASE FAM111A"/>
    <property type="match status" value="1"/>
</dbReference>
<sequence>MTRVPDLKFHSVSAELPIHLQAIMSTKKQRSQKVPFNARNNMKIEHYFPQVNKEQEDNPSIPQIKTSSRKDPNDITNTQAQGPKDQANSQDKVLYITLGVHHRKNKKRKHRLTHNERASLSVALDTLQAVKEERERQQGKEMLVQGIEGIEGYINLGMPLSCFPEKCHLEITFAMSKSEQKKGNQIFGRHDKASTDCVKFFIHAIGKKIKKIVKCGELHKEGCKLCVYAFKGEIIKDAVCKDGRFLSFLETADWKLIENLDSIVESTQRVDDLEGKLFQVEVEKKEGSKVAATQNFDSAATPNFDSAATQNFDSADSQNSELEESNTCVLKEEIVAQYPSLKREIEKIRKNFKRKLKTRKGETIFRTDKTNFGKQTKNSIPVKILKLLSRHSDSVGHIEWDNNGNRGYATCFVFSGLFIFTCRHVISDIVGNEIEPSKWADIIGQCVRVTFGYEDRQEKNNYFSIEPWFLVSDVTLDYAVLKLKEDGQQVPVGLYNGIGPAPLSGLIYIIGYPGGEEKSIDACVVIPQYKRVQKYRENLQAKGYNDDMQFIHMYTQKSFQDIVPRPDVITYDTSFYFGSSGSPVFDSKGSLVAMHTAGFCNHYQSEFSSIIEFGSVMESILHDIKQNYGTWYEELCITQQDVEMVSGEEREQ</sequence>
<dbReference type="InterPro" id="IPR009003">
    <property type="entry name" value="Peptidase_S1_PA"/>
</dbReference>
<gene>
    <name evidence="2" type="ORF">MPIPNATIZW_LOCUS17641</name>
</gene>